<dbReference type="InterPro" id="IPR018946">
    <property type="entry name" value="PhoD-like_MPP"/>
</dbReference>
<evidence type="ECO:0000259" key="2">
    <source>
        <dbReference type="Pfam" id="PF09423"/>
    </source>
</evidence>
<evidence type="ECO:0000313" key="5">
    <source>
        <dbReference type="Proteomes" id="UP000054845"/>
    </source>
</evidence>
<dbReference type="Proteomes" id="UP000054845">
    <property type="component" value="Unassembled WGS sequence"/>
</dbReference>
<feature type="domain" description="PhoD-like phosphatase metallophosphatase" evidence="2">
    <location>
        <begin position="218"/>
        <end position="573"/>
    </location>
</feature>
<dbReference type="OrthoDB" id="29024at2759"/>
<dbReference type="AlphaFoldDB" id="A0A0P1B9M2"/>
<dbReference type="STRING" id="401625.A0A0P1B9M2"/>
<dbReference type="Gene3D" id="3.60.21.70">
    <property type="entry name" value="PhoD-like phosphatase"/>
    <property type="match status" value="1"/>
</dbReference>
<keyword evidence="5" id="KW-1185">Reference proteome</keyword>
<dbReference type="PANTHER" id="PTHR43606:SF7">
    <property type="entry name" value="PHOSPHATASE, PUTATIVE (AFU_ORTHOLOGUE AFUA_6G08710)-RELATED"/>
    <property type="match status" value="1"/>
</dbReference>
<protein>
    <submittedName>
        <fullName evidence="4">PhoD</fullName>
    </submittedName>
</protein>
<evidence type="ECO:0000259" key="3">
    <source>
        <dbReference type="Pfam" id="PF16655"/>
    </source>
</evidence>
<accession>A0A0P1B9M2</accession>
<name>A0A0P1B9M2_9BASI</name>
<dbReference type="InterPro" id="IPR029052">
    <property type="entry name" value="Metallo-depent_PP-like"/>
</dbReference>
<feature type="signal peptide" evidence="1">
    <location>
        <begin position="1"/>
        <end position="16"/>
    </location>
</feature>
<dbReference type="InterPro" id="IPR038607">
    <property type="entry name" value="PhoD-like_sf"/>
</dbReference>
<dbReference type="Pfam" id="PF16655">
    <property type="entry name" value="PhoD_N"/>
    <property type="match status" value="1"/>
</dbReference>
<dbReference type="PANTHER" id="PTHR43606">
    <property type="entry name" value="PHOSPHATASE, PUTATIVE (AFU_ORTHOLOGUE AFUA_6G08710)-RELATED"/>
    <property type="match status" value="1"/>
</dbReference>
<dbReference type="InterPro" id="IPR052900">
    <property type="entry name" value="Phospholipid_Metab_Enz"/>
</dbReference>
<feature type="domain" description="Phospholipase D N-terminal" evidence="3">
    <location>
        <begin position="102"/>
        <end position="204"/>
    </location>
</feature>
<reference evidence="5" key="1">
    <citation type="submission" date="2014-09" db="EMBL/GenBank/DDBJ databases">
        <authorList>
            <person name="Sharma Rahul"/>
            <person name="Thines Marco"/>
        </authorList>
    </citation>
    <scope>NUCLEOTIDE SEQUENCE [LARGE SCALE GENOMIC DNA]</scope>
</reference>
<dbReference type="Gene3D" id="2.60.40.380">
    <property type="entry name" value="Purple acid phosphatase-like, N-terminal"/>
    <property type="match status" value="1"/>
</dbReference>
<dbReference type="Pfam" id="PF09423">
    <property type="entry name" value="PhoD"/>
    <property type="match status" value="1"/>
</dbReference>
<sequence length="638" mass="70491">MKFLAILASLTVFALGADRASTSVVSGIQDNYLLSNIAYRSPSLTIGTSGLAHDIDAIVRREAADLLRRRDFVKRASGTGVDNPTSVGTNETYTAPLAFPYGIASGDPLDDSVILWTHPEPADGKAQDLPICLKWQVSSNAKKPTWTKTDIIQQGNVCTTKDVDWAVKVEAKKLKARTTYAYRFLSSDKSAGSASVSPVGNFKTMPTPTDSNVASLDLAVFSCSNLPVGSFASYARAYDKSSSLDYVLHVGDYIYESGARISAPPGRQMEPDHEIVTLDDYRTRYKAYHRIDAGLRNLRASNAWLPVWDDHEVADQAYKAGTADGNDTFPVRGVRFTERKRNAVKAYFENMPIRQVDTSDTLRIWRQFKVGTLADLNMIDTRQYDRDVTDLYYNTPYIESISNDTARSLMGGKQEKWLYDKLAASRSTWKIIGQQIITSQVHQLNKLKLTKNDLNYDAWDGYTANRGRFYDAIKKTDNVIILAGDSHAAWVFDTEDPYHEQIYDPVTGKGAIAVEFAGTAVSSSSSYGSLSKAGYADRAQKLTQANKNLQFAEGEHRGYFTLHITPSATTAKYWAINDNNNGASPETLLATFEVKKGANKLTRPINGGRNSTAGALQSVEWDQSSWDGKTFTRKAKSA</sequence>
<dbReference type="CDD" id="cd07389">
    <property type="entry name" value="MPP_PhoD"/>
    <property type="match status" value="1"/>
</dbReference>
<dbReference type="EMBL" id="CCYA01000147">
    <property type="protein sequence ID" value="CEH12271.1"/>
    <property type="molecule type" value="Genomic_DNA"/>
</dbReference>
<dbReference type="InterPro" id="IPR032093">
    <property type="entry name" value="PhoD_N"/>
</dbReference>
<keyword evidence="1" id="KW-0732">Signal</keyword>
<evidence type="ECO:0000313" key="4">
    <source>
        <dbReference type="EMBL" id="CEH12271.1"/>
    </source>
</evidence>
<feature type="chain" id="PRO_5006059296" evidence="1">
    <location>
        <begin position="17"/>
        <end position="638"/>
    </location>
</feature>
<organism evidence="4 5">
    <name type="scientific">Ceraceosorus bombacis</name>
    <dbReference type="NCBI Taxonomy" id="401625"/>
    <lineage>
        <taxon>Eukaryota</taxon>
        <taxon>Fungi</taxon>
        <taxon>Dikarya</taxon>
        <taxon>Basidiomycota</taxon>
        <taxon>Ustilaginomycotina</taxon>
        <taxon>Exobasidiomycetes</taxon>
        <taxon>Ceraceosorales</taxon>
        <taxon>Ceraceosoraceae</taxon>
        <taxon>Ceraceosorus</taxon>
    </lineage>
</organism>
<evidence type="ECO:0000256" key="1">
    <source>
        <dbReference type="SAM" id="SignalP"/>
    </source>
</evidence>
<proteinExistence type="predicted"/>
<dbReference type="SUPFAM" id="SSF56300">
    <property type="entry name" value="Metallo-dependent phosphatases"/>
    <property type="match status" value="1"/>
</dbReference>